<sequence length="345" mass="38185">MKKALKWIGLLLLLFIVLPGTYYAIDLYRSMDKLNDREGNSPLSEFYEAMPTEKRNEYTPPKWEGKQRVNILLLGVDSRGVKSKEIPRSDSNMVVSIDPATKKAHLFSILRDTYVNIPGHGKDRFNAAVAIGGPNLAMKTASDLLGLQVQYYVYTDFQGFIKVVDAVGGVEIDVEKNMKYISKADGPEYSIDLKKGLQRLNGHQALQYVRFRHDALSDYARTERQRKFLTALANELQTTSSVLKLPRIIRDIDPYIDTNLTVNDMIKLGMLGMEARSNGIVGEQIPPSHLLQERTIGGASVLTVDPKALQKHVQDLFAAAGASPSPSGSAPPSSSPTPRPTAKAR</sequence>
<feature type="domain" description="Cell envelope-related transcriptional attenuator" evidence="4">
    <location>
        <begin position="88"/>
        <end position="237"/>
    </location>
</feature>
<evidence type="ECO:0000256" key="3">
    <source>
        <dbReference type="SAM" id="Phobius"/>
    </source>
</evidence>
<keyword evidence="6" id="KW-1185">Reference proteome</keyword>
<dbReference type="InterPro" id="IPR004474">
    <property type="entry name" value="LytR_CpsA_psr"/>
</dbReference>
<dbReference type="EMBL" id="JBHTGQ010000020">
    <property type="protein sequence ID" value="MFC7750159.1"/>
    <property type="molecule type" value="Genomic_DNA"/>
</dbReference>
<dbReference type="PANTHER" id="PTHR33392:SF6">
    <property type="entry name" value="POLYISOPRENYL-TEICHOIC ACID--PEPTIDOGLYCAN TEICHOIC ACID TRANSFERASE TAGU"/>
    <property type="match status" value="1"/>
</dbReference>
<gene>
    <name evidence="5" type="ORF">ACFQWB_09485</name>
</gene>
<protein>
    <submittedName>
        <fullName evidence="5">LCP family protein</fullName>
    </submittedName>
</protein>
<evidence type="ECO:0000256" key="1">
    <source>
        <dbReference type="ARBA" id="ARBA00006068"/>
    </source>
</evidence>
<name>A0ABW2V5J7_9BACL</name>
<dbReference type="Pfam" id="PF03816">
    <property type="entry name" value="LytR_cpsA_psr"/>
    <property type="match status" value="1"/>
</dbReference>
<evidence type="ECO:0000313" key="6">
    <source>
        <dbReference type="Proteomes" id="UP001596528"/>
    </source>
</evidence>
<feature type="compositionally biased region" description="Low complexity" evidence="2">
    <location>
        <begin position="318"/>
        <end position="332"/>
    </location>
</feature>
<dbReference type="Gene3D" id="3.40.630.190">
    <property type="entry name" value="LCP protein"/>
    <property type="match status" value="1"/>
</dbReference>
<comment type="caution">
    <text evidence="5">The sequence shown here is derived from an EMBL/GenBank/DDBJ whole genome shotgun (WGS) entry which is preliminary data.</text>
</comment>
<evidence type="ECO:0000313" key="5">
    <source>
        <dbReference type="EMBL" id="MFC7750159.1"/>
    </source>
</evidence>
<dbReference type="Proteomes" id="UP001596528">
    <property type="component" value="Unassembled WGS sequence"/>
</dbReference>
<dbReference type="RefSeq" id="WP_246068144.1">
    <property type="nucleotide sequence ID" value="NZ_JBHTGQ010000020.1"/>
</dbReference>
<feature type="region of interest" description="Disordered" evidence="2">
    <location>
        <begin position="318"/>
        <end position="345"/>
    </location>
</feature>
<dbReference type="InterPro" id="IPR050922">
    <property type="entry name" value="LytR/CpsA/Psr_CW_biosynth"/>
</dbReference>
<feature type="transmembrane region" description="Helical" evidence="3">
    <location>
        <begin position="7"/>
        <end position="25"/>
    </location>
</feature>
<comment type="similarity">
    <text evidence="1">Belongs to the LytR/CpsA/Psr (LCP) family.</text>
</comment>
<proteinExistence type="inferred from homology"/>
<evidence type="ECO:0000256" key="2">
    <source>
        <dbReference type="SAM" id="MobiDB-lite"/>
    </source>
</evidence>
<dbReference type="PANTHER" id="PTHR33392">
    <property type="entry name" value="POLYISOPRENYL-TEICHOIC ACID--PEPTIDOGLYCAN TEICHOIC ACID TRANSFERASE TAGU"/>
    <property type="match status" value="1"/>
</dbReference>
<evidence type="ECO:0000259" key="4">
    <source>
        <dbReference type="Pfam" id="PF03816"/>
    </source>
</evidence>
<keyword evidence="3" id="KW-1133">Transmembrane helix</keyword>
<keyword evidence="3" id="KW-0812">Transmembrane</keyword>
<dbReference type="NCBIfam" id="TIGR00350">
    <property type="entry name" value="lytR_cpsA_psr"/>
    <property type="match status" value="1"/>
</dbReference>
<organism evidence="5 6">
    <name type="scientific">Paenibacillus thermoaerophilus</name>
    <dbReference type="NCBI Taxonomy" id="1215385"/>
    <lineage>
        <taxon>Bacteria</taxon>
        <taxon>Bacillati</taxon>
        <taxon>Bacillota</taxon>
        <taxon>Bacilli</taxon>
        <taxon>Bacillales</taxon>
        <taxon>Paenibacillaceae</taxon>
        <taxon>Paenibacillus</taxon>
    </lineage>
</organism>
<accession>A0ABW2V5J7</accession>
<reference evidence="6" key="1">
    <citation type="journal article" date="2019" name="Int. J. Syst. Evol. Microbiol.">
        <title>The Global Catalogue of Microorganisms (GCM) 10K type strain sequencing project: providing services to taxonomists for standard genome sequencing and annotation.</title>
        <authorList>
            <consortium name="The Broad Institute Genomics Platform"/>
            <consortium name="The Broad Institute Genome Sequencing Center for Infectious Disease"/>
            <person name="Wu L."/>
            <person name="Ma J."/>
        </authorList>
    </citation>
    <scope>NUCLEOTIDE SEQUENCE [LARGE SCALE GENOMIC DNA]</scope>
    <source>
        <strain evidence="6">JCM 18657</strain>
    </source>
</reference>
<keyword evidence="3" id="KW-0472">Membrane</keyword>